<feature type="region of interest" description="Disordered" evidence="2">
    <location>
        <begin position="395"/>
        <end position="414"/>
    </location>
</feature>
<dbReference type="InterPro" id="IPR058624">
    <property type="entry name" value="MdtA-like_HH"/>
</dbReference>
<gene>
    <name evidence="6" type="primary">mdtA_2</name>
    <name evidence="6" type="ORF">Pan181_31610</name>
</gene>
<keyword evidence="7" id="KW-1185">Reference proteome</keyword>
<dbReference type="Gene3D" id="1.10.287.470">
    <property type="entry name" value="Helix hairpin bin"/>
    <property type="match status" value="1"/>
</dbReference>
<evidence type="ECO:0000313" key="7">
    <source>
        <dbReference type="Proteomes" id="UP000315750"/>
    </source>
</evidence>
<dbReference type="NCBIfam" id="TIGR01730">
    <property type="entry name" value="RND_mfp"/>
    <property type="match status" value="1"/>
</dbReference>
<organism evidence="6 7">
    <name type="scientific">Aeoliella mucimassa</name>
    <dbReference type="NCBI Taxonomy" id="2527972"/>
    <lineage>
        <taxon>Bacteria</taxon>
        <taxon>Pseudomonadati</taxon>
        <taxon>Planctomycetota</taxon>
        <taxon>Planctomycetia</taxon>
        <taxon>Pirellulales</taxon>
        <taxon>Lacipirellulaceae</taxon>
        <taxon>Aeoliella</taxon>
    </lineage>
</organism>
<feature type="domain" description="Multidrug resistance protein MdtA-like alpha-helical hairpin" evidence="4">
    <location>
        <begin position="123"/>
        <end position="189"/>
    </location>
</feature>
<feature type="compositionally biased region" description="Polar residues" evidence="2">
    <location>
        <begin position="396"/>
        <end position="414"/>
    </location>
</feature>
<sequence>MSATSSTPIRLAGLLLRVAIPCVILAAGWFGFQILASHVEEEPAPEPKKLLLRSRVEEMEVVDFPVTIETNAVVQAHNQVTLNAQVSGVVTSVSANFEVGAYFNKGDLLVEIDQRDYHTALSIANSELEAAKSELKLAKVVEDRKLKLVGSNAVSQGEVDAATATREQAEANVALAETGVEQAELNLTRTRILAPFDGRVLSKLIGIGQLAGANTPLGEIFAIDYVEVRLPISGDQRPFLDLPEFPEDEPLPVTLRDGIQDTNTAVWRGNIVRTEGVLDENSRDLYAIARVEDPFGRTQSKPPLRIGQPVVASIQGTILHDVVALPRAAVRQLDSVVLVTREEHTLLPLKVKPIWSDTKHVIVAASTIPTNMLLATTPMPYSPKGSKIEIIPAADPTSTIADTSSPDSEQTTTN</sequence>
<keyword evidence="3" id="KW-1133">Transmembrane helix</keyword>
<dbReference type="Gene3D" id="2.40.50.100">
    <property type="match status" value="1"/>
</dbReference>
<keyword evidence="3" id="KW-0472">Membrane</keyword>
<accession>A0A518AQE8</accession>
<evidence type="ECO:0000259" key="5">
    <source>
        <dbReference type="Pfam" id="PF25917"/>
    </source>
</evidence>
<dbReference type="RefSeq" id="WP_145247785.1">
    <property type="nucleotide sequence ID" value="NZ_CP036278.1"/>
</dbReference>
<dbReference type="PANTHER" id="PTHR30469:SF12">
    <property type="entry name" value="MULTIDRUG RESISTANCE PROTEIN MDTA"/>
    <property type="match status" value="1"/>
</dbReference>
<evidence type="ECO:0000256" key="3">
    <source>
        <dbReference type="SAM" id="Phobius"/>
    </source>
</evidence>
<comment type="similarity">
    <text evidence="1">Belongs to the membrane fusion protein (MFP) (TC 8.A.1) family.</text>
</comment>
<evidence type="ECO:0000259" key="4">
    <source>
        <dbReference type="Pfam" id="PF25876"/>
    </source>
</evidence>
<proteinExistence type="inferred from homology"/>
<evidence type="ECO:0000313" key="6">
    <source>
        <dbReference type="EMBL" id="QDU56949.1"/>
    </source>
</evidence>
<dbReference type="AlphaFoldDB" id="A0A518AQE8"/>
<dbReference type="Gene3D" id="2.40.30.170">
    <property type="match status" value="1"/>
</dbReference>
<feature type="domain" description="Multidrug resistance protein MdtA-like barrel-sandwich hybrid" evidence="5">
    <location>
        <begin position="78"/>
        <end position="216"/>
    </location>
</feature>
<keyword evidence="3" id="KW-0812">Transmembrane</keyword>
<dbReference type="Pfam" id="PF25876">
    <property type="entry name" value="HH_MFP_RND"/>
    <property type="match status" value="1"/>
</dbReference>
<dbReference type="SUPFAM" id="SSF111369">
    <property type="entry name" value="HlyD-like secretion proteins"/>
    <property type="match status" value="1"/>
</dbReference>
<name>A0A518AQE8_9BACT</name>
<dbReference type="InterPro" id="IPR058625">
    <property type="entry name" value="MdtA-like_BSH"/>
</dbReference>
<feature type="transmembrane region" description="Helical" evidence="3">
    <location>
        <begin position="12"/>
        <end position="32"/>
    </location>
</feature>
<protein>
    <submittedName>
        <fullName evidence="6">Multidrug resistance protein MdtA</fullName>
    </submittedName>
</protein>
<dbReference type="KEGG" id="amuc:Pan181_31610"/>
<dbReference type="GO" id="GO:0015562">
    <property type="term" value="F:efflux transmembrane transporter activity"/>
    <property type="evidence" value="ECO:0007669"/>
    <property type="project" value="TreeGrafter"/>
</dbReference>
<dbReference type="Proteomes" id="UP000315750">
    <property type="component" value="Chromosome"/>
</dbReference>
<dbReference type="GO" id="GO:1990281">
    <property type="term" value="C:efflux pump complex"/>
    <property type="evidence" value="ECO:0007669"/>
    <property type="project" value="TreeGrafter"/>
</dbReference>
<reference evidence="6 7" key="1">
    <citation type="submission" date="2019-02" db="EMBL/GenBank/DDBJ databases">
        <title>Deep-cultivation of Planctomycetes and their phenomic and genomic characterization uncovers novel biology.</title>
        <authorList>
            <person name="Wiegand S."/>
            <person name="Jogler M."/>
            <person name="Boedeker C."/>
            <person name="Pinto D."/>
            <person name="Vollmers J."/>
            <person name="Rivas-Marin E."/>
            <person name="Kohn T."/>
            <person name="Peeters S.H."/>
            <person name="Heuer A."/>
            <person name="Rast P."/>
            <person name="Oberbeckmann S."/>
            <person name="Bunk B."/>
            <person name="Jeske O."/>
            <person name="Meyerdierks A."/>
            <person name="Storesund J.E."/>
            <person name="Kallscheuer N."/>
            <person name="Luecker S."/>
            <person name="Lage O.M."/>
            <person name="Pohl T."/>
            <person name="Merkel B.J."/>
            <person name="Hornburger P."/>
            <person name="Mueller R.-W."/>
            <person name="Bruemmer F."/>
            <person name="Labrenz M."/>
            <person name="Spormann A.M."/>
            <person name="Op den Camp H."/>
            <person name="Overmann J."/>
            <person name="Amann R."/>
            <person name="Jetten M.S.M."/>
            <person name="Mascher T."/>
            <person name="Medema M.H."/>
            <person name="Devos D.P."/>
            <person name="Kaster A.-K."/>
            <person name="Ovreas L."/>
            <person name="Rohde M."/>
            <person name="Galperin M.Y."/>
            <person name="Jogler C."/>
        </authorList>
    </citation>
    <scope>NUCLEOTIDE SEQUENCE [LARGE SCALE GENOMIC DNA]</scope>
    <source>
        <strain evidence="6 7">Pan181</strain>
    </source>
</reference>
<dbReference type="EMBL" id="CP036278">
    <property type="protein sequence ID" value="QDU56949.1"/>
    <property type="molecule type" value="Genomic_DNA"/>
</dbReference>
<evidence type="ECO:0000256" key="1">
    <source>
        <dbReference type="ARBA" id="ARBA00009477"/>
    </source>
</evidence>
<dbReference type="Pfam" id="PF25917">
    <property type="entry name" value="BSH_RND"/>
    <property type="match status" value="1"/>
</dbReference>
<dbReference type="OrthoDB" id="9781888at2"/>
<dbReference type="InterPro" id="IPR006143">
    <property type="entry name" value="RND_pump_MFP"/>
</dbReference>
<dbReference type="PANTHER" id="PTHR30469">
    <property type="entry name" value="MULTIDRUG RESISTANCE PROTEIN MDTA"/>
    <property type="match status" value="1"/>
</dbReference>
<evidence type="ECO:0000256" key="2">
    <source>
        <dbReference type="SAM" id="MobiDB-lite"/>
    </source>
</evidence>